<proteinExistence type="predicted"/>
<accession>A0ABM9E208</accession>
<feature type="region of interest" description="Disordered" evidence="1">
    <location>
        <begin position="1"/>
        <end position="27"/>
    </location>
</feature>
<evidence type="ECO:0000313" key="3">
    <source>
        <dbReference type="Proteomes" id="UP001152604"/>
    </source>
</evidence>
<reference evidence="2" key="1">
    <citation type="submission" date="2022-03" db="EMBL/GenBank/DDBJ databases">
        <authorList>
            <person name="Brunel B."/>
        </authorList>
    </citation>
    <scope>NUCLEOTIDE SEQUENCE</scope>
    <source>
        <strain evidence="2">STM4922sample</strain>
    </source>
</reference>
<organism evidence="2 3">
    <name type="scientific">Mesorhizobium ventifaucium</name>
    <dbReference type="NCBI Taxonomy" id="666020"/>
    <lineage>
        <taxon>Bacteria</taxon>
        <taxon>Pseudomonadati</taxon>
        <taxon>Pseudomonadota</taxon>
        <taxon>Alphaproteobacteria</taxon>
        <taxon>Hyphomicrobiales</taxon>
        <taxon>Phyllobacteriaceae</taxon>
        <taxon>Mesorhizobium</taxon>
    </lineage>
</organism>
<evidence type="ECO:0000313" key="2">
    <source>
        <dbReference type="EMBL" id="CAH2403115.1"/>
    </source>
</evidence>
<protein>
    <submittedName>
        <fullName evidence="2">Uncharacterized protein</fullName>
    </submittedName>
</protein>
<dbReference type="Proteomes" id="UP001152604">
    <property type="component" value="Unassembled WGS sequence"/>
</dbReference>
<dbReference type="EMBL" id="CAKXZS010000024">
    <property type="protein sequence ID" value="CAH2403115.1"/>
    <property type="molecule type" value="Genomic_DNA"/>
</dbReference>
<keyword evidence="3" id="KW-1185">Reference proteome</keyword>
<sequence length="55" mass="5925">MMNSRPPLRRASLDTSPPIDGAEEGREIIPAGALLHFAFTPRSLDSISSKTELSS</sequence>
<name>A0ABM9E208_9HYPH</name>
<evidence type="ECO:0000256" key="1">
    <source>
        <dbReference type="SAM" id="MobiDB-lite"/>
    </source>
</evidence>
<gene>
    <name evidence="2" type="ORF">MES4922_300221</name>
</gene>
<comment type="caution">
    <text evidence="2">The sequence shown here is derived from an EMBL/GenBank/DDBJ whole genome shotgun (WGS) entry which is preliminary data.</text>
</comment>